<gene>
    <name evidence="4" type="ORF">EDS130_LOCUS43585</name>
    <name evidence="3" type="ORF">XAT740_LOCUS15537</name>
</gene>
<dbReference type="PANTHER" id="PTHR24104">
    <property type="entry name" value="E3 UBIQUITIN-PROTEIN LIGASE NHLRC1-RELATED"/>
    <property type="match status" value="1"/>
</dbReference>
<dbReference type="AlphaFoldDB" id="A0A814K1N9"/>
<dbReference type="Gene3D" id="2.40.10.500">
    <property type="match status" value="1"/>
</dbReference>
<dbReference type="Gene3D" id="2.120.10.30">
    <property type="entry name" value="TolB, C-terminal domain"/>
    <property type="match status" value="2"/>
</dbReference>
<dbReference type="GO" id="GO:0008270">
    <property type="term" value="F:zinc ion binding"/>
    <property type="evidence" value="ECO:0007669"/>
    <property type="project" value="UniProtKB-KW"/>
</dbReference>
<dbReference type="PANTHER" id="PTHR24104:SF25">
    <property type="entry name" value="PROTEIN LIN-41"/>
    <property type="match status" value="1"/>
</dbReference>
<dbReference type="InterPro" id="IPR050952">
    <property type="entry name" value="TRIM-NHL_E3_ligases"/>
</dbReference>
<dbReference type="InterPro" id="IPR001258">
    <property type="entry name" value="NHL_repeat"/>
</dbReference>
<evidence type="ECO:0000313" key="3">
    <source>
        <dbReference type="EMBL" id="CAF1046335.1"/>
    </source>
</evidence>
<dbReference type="Proteomes" id="UP000663852">
    <property type="component" value="Unassembled WGS sequence"/>
</dbReference>
<dbReference type="PROSITE" id="PS51125">
    <property type="entry name" value="NHL"/>
    <property type="match status" value="2"/>
</dbReference>
<keyword evidence="5" id="KW-1185">Reference proteome</keyword>
<protein>
    <recommendedName>
        <fullName evidence="6">NHL repeat containing protein</fullName>
    </recommendedName>
</protein>
<dbReference type="OrthoDB" id="10059327at2759"/>
<organism evidence="3 5">
    <name type="scientific">Adineta ricciae</name>
    <name type="common">Rotifer</name>
    <dbReference type="NCBI Taxonomy" id="249248"/>
    <lineage>
        <taxon>Eukaryota</taxon>
        <taxon>Metazoa</taxon>
        <taxon>Spiralia</taxon>
        <taxon>Gnathifera</taxon>
        <taxon>Rotifera</taxon>
        <taxon>Eurotatoria</taxon>
        <taxon>Bdelloidea</taxon>
        <taxon>Adinetida</taxon>
        <taxon>Adinetidae</taxon>
        <taxon>Adineta</taxon>
    </lineage>
</organism>
<dbReference type="SUPFAM" id="SSF101898">
    <property type="entry name" value="NHL repeat"/>
    <property type="match status" value="1"/>
</dbReference>
<dbReference type="CDD" id="cd05819">
    <property type="entry name" value="NHL"/>
    <property type="match status" value="1"/>
</dbReference>
<proteinExistence type="predicted"/>
<comment type="caution">
    <text evidence="3">The sequence shown here is derived from an EMBL/GenBank/DDBJ whole genome shotgun (WGS) entry which is preliminary data.</text>
</comment>
<reference evidence="3" key="1">
    <citation type="submission" date="2021-02" db="EMBL/GenBank/DDBJ databases">
        <authorList>
            <person name="Nowell W R."/>
        </authorList>
    </citation>
    <scope>NUCLEOTIDE SEQUENCE</scope>
</reference>
<keyword evidence="1" id="KW-0677">Repeat</keyword>
<evidence type="ECO:0008006" key="6">
    <source>
        <dbReference type="Google" id="ProtNLM"/>
    </source>
</evidence>
<dbReference type="InterPro" id="IPR011042">
    <property type="entry name" value="6-blade_b-propeller_TolB-like"/>
</dbReference>
<dbReference type="EMBL" id="CAJNOJ010000734">
    <property type="protein sequence ID" value="CAF1516431.1"/>
    <property type="molecule type" value="Genomic_DNA"/>
</dbReference>
<evidence type="ECO:0000256" key="1">
    <source>
        <dbReference type="ARBA" id="ARBA00022737"/>
    </source>
</evidence>
<dbReference type="Proteomes" id="UP000663828">
    <property type="component" value="Unassembled WGS sequence"/>
</dbReference>
<accession>A0A814K1N9</accession>
<evidence type="ECO:0000313" key="5">
    <source>
        <dbReference type="Proteomes" id="UP000663828"/>
    </source>
</evidence>
<evidence type="ECO:0000256" key="2">
    <source>
        <dbReference type="PROSITE-ProRule" id="PRU00504"/>
    </source>
</evidence>
<dbReference type="EMBL" id="CAJNOR010000962">
    <property type="protein sequence ID" value="CAF1046335.1"/>
    <property type="molecule type" value="Genomic_DNA"/>
</dbReference>
<sequence length="464" mass="49089">MGRAFDSVANLPSGTISVTTAVIISFNDVSGERLRRQDLITSTNNTSFNAYLDVVLQAFYPRQCFHVLQCQKLFRQRVLSIFLNLKSYVLPFPLLDGRVVDLPLQLADLTQYYVLPASDESTTTINTISSQQTTARSVTSSTVTTSTTTCHPSSGSSWQENGTTIFGDPAGTSGSDLMHLTTPYALYYDSMNTAYIIAEFGNRRVLKFSVTNPSSPGTVIAGDSVNSCGTTSFKTPTGASLDSAGQLYVTDASCNRLVRFPANSNSATAGTDISTSLNSPQALSIDPRTNDIYVVSSGDNVVYKFTGGNGSPTVVAGSGSSGSTTSDLKSPAGVYFDYSYTNSLYVSDTGNYRVLKYPSNSVQGAAGTVVAGGNGNGNGLNQIGTPRGVIVDSSGDVYVVDRTYARILRWTVGANNSALVAGTTSGTAANQLKFVTSVIFSPQGDLVVADTNNHRIQLFSLSIC</sequence>
<dbReference type="Pfam" id="PF01436">
    <property type="entry name" value="NHL"/>
    <property type="match status" value="1"/>
</dbReference>
<evidence type="ECO:0000313" key="4">
    <source>
        <dbReference type="EMBL" id="CAF1516431.1"/>
    </source>
</evidence>
<name>A0A814K1N9_ADIRI</name>
<feature type="repeat" description="NHL" evidence="2">
    <location>
        <begin position="319"/>
        <end position="360"/>
    </location>
</feature>
<feature type="repeat" description="NHL" evidence="2">
    <location>
        <begin position="423"/>
        <end position="462"/>
    </location>
</feature>